<evidence type="ECO:0000256" key="1">
    <source>
        <dbReference type="SAM" id="MobiDB-lite"/>
    </source>
</evidence>
<evidence type="ECO:0000313" key="3">
    <source>
        <dbReference type="Proteomes" id="UP000729402"/>
    </source>
</evidence>
<keyword evidence="3" id="KW-1185">Reference proteome</keyword>
<dbReference type="Proteomes" id="UP000729402">
    <property type="component" value="Unassembled WGS sequence"/>
</dbReference>
<protein>
    <submittedName>
        <fullName evidence="2">Uncharacterized protein</fullName>
    </submittedName>
</protein>
<dbReference type="EMBL" id="JAAALK010000287">
    <property type="protein sequence ID" value="KAG8056892.1"/>
    <property type="molecule type" value="Genomic_DNA"/>
</dbReference>
<feature type="compositionally biased region" description="Basic and acidic residues" evidence="1">
    <location>
        <begin position="95"/>
        <end position="106"/>
    </location>
</feature>
<feature type="region of interest" description="Disordered" evidence="1">
    <location>
        <begin position="1"/>
        <end position="42"/>
    </location>
</feature>
<accession>A0A8J5RUM7</accession>
<organism evidence="2 3">
    <name type="scientific">Zizania palustris</name>
    <name type="common">Northern wild rice</name>
    <dbReference type="NCBI Taxonomy" id="103762"/>
    <lineage>
        <taxon>Eukaryota</taxon>
        <taxon>Viridiplantae</taxon>
        <taxon>Streptophyta</taxon>
        <taxon>Embryophyta</taxon>
        <taxon>Tracheophyta</taxon>
        <taxon>Spermatophyta</taxon>
        <taxon>Magnoliopsida</taxon>
        <taxon>Liliopsida</taxon>
        <taxon>Poales</taxon>
        <taxon>Poaceae</taxon>
        <taxon>BOP clade</taxon>
        <taxon>Oryzoideae</taxon>
        <taxon>Oryzeae</taxon>
        <taxon>Zizaniinae</taxon>
        <taxon>Zizania</taxon>
    </lineage>
</organism>
<comment type="caution">
    <text evidence="2">The sequence shown here is derived from an EMBL/GenBank/DDBJ whole genome shotgun (WGS) entry which is preliminary data.</text>
</comment>
<feature type="compositionally biased region" description="Basic and acidic residues" evidence="1">
    <location>
        <begin position="1"/>
        <end position="12"/>
    </location>
</feature>
<sequence>MKNRSKWMDRKSSRLHRHRHDGEKIARQPPRVHGARPGAASLFHPPAAVEHKCDSFVRALRRCSDTTAATTTTSSSKSIGSTARASARWPGPPLPRDERPFDEKQSGRCTLPKLPAGARRFCSVPLPARGVARGWCGYGERRGPTRVAAGSLERDLARGHHVAGGRGRLAATGEPTTSYYVVSL</sequence>
<evidence type="ECO:0000313" key="2">
    <source>
        <dbReference type="EMBL" id="KAG8056892.1"/>
    </source>
</evidence>
<dbReference type="AlphaFoldDB" id="A0A8J5RUM7"/>
<proteinExistence type="predicted"/>
<feature type="compositionally biased region" description="Low complexity" evidence="1">
    <location>
        <begin position="66"/>
        <end position="86"/>
    </location>
</feature>
<reference evidence="2" key="1">
    <citation type="journal article" date="2021" name="bioRxiv">
        <title>Whole Genome Assembly and Annotation of Northern Wild Rice, Zizania palustris L., Supports a Whole Genome Duplication in the Zizania Genus.</title>
        <authorList>
            <person name="Haas M."/>
            <person name="Kono T."/>
            <person name="Macchietto M."/>
            <person name="Millas R."/>
            <person name="McGilp L."/>
            <person name="Shao M."/>
            <person name="Duquette J."/>
            <person name="Hirsch C.N."/>
            <person name="Kimball J."/>
        </authorList>
    </citation>
    <scope>NUCLEOTIDE SEQUENCE</scope>
    <source>
        <tissue evidence="2">Fresh leaf tissue</tissue>
    </source>
</reference>
<name>A0A8J5RUM7_ZIZPA</name>
<reference evidence="2" key="2">
    <citation type="submission" date="2021-02" db="EMBL/GenBank/DDBJ databases">
        <authorList>
            <person name="Kimball J.A."/>
            <person name="Haas M.W."/>
            <person name="Macchietto M."/>
            <person name="Kono T."/>
            <person name="Duquette J."/>
            <person name="Shao M."/>
        </authorList>
    </citation>
    <scope>NUCLEOTIDE SEQUENCE</scope>
    <source>
        <tissue evidence="2">Fresh leaf tissue</tissue>
    </source>
</reference>
<feature type="region of interest" description="Disordered" evidence="1">
    <location>
        <begin position="66"/>
        <end position="110"/>
    </location>
</feature>
<gene>
    <name evidence="2" type="ORF">GUJ93_ZPchr0002g24469</name>
</gene>